<proteinExistence type="predicted"/>
<protein>
    <submittedName>
        <fullName evidence="2">Crp/Fnr family transcriptional regulator</fullName>
    </submittedName>
</protein>
<evidence type="ECO:0000259" key="1">
    <source>
        <dbReference type="Pfam" id="PF00027"/>
    </source>
</evidence>
<sequence>MMLLEQFKDLDPFILSSIMGDFQAIVQQKSFPKHHILHREGTICNHLYIIEKGIARAYYYKDGKDITAHFAVENGSITAIDSFIQRKRSRYNIELLEDSEVHLVAYQDIQLLLEQKPTYEKYIRLFLEQIYVDLAERIEDLLFHTAKERYQQLLQKNPSLIQRVNLGHIASFIGISQETLSRIRTQV</sequence>
<name>A0A915YGW7_9BACT</name>
<reference evidence="2" key="1">
    <citation type="submission" date="2022-09" db="EMBL/GenBank/DDBJ databases">
        <title>Aureispira anguillicida sp. nov., isolated from Leptocephalus of Japanese eel Anguilla japonica.</title>
        <authorList>
            <person name="Yuasa K."/>
            <person name="Mekata T."/>
            <person name="Ikunari K."/>
        </authorList>
    </citation>
    <scope>NUCLEOTIDE SEQUENCE</scope>
    <source>
        <strain evidence="2">EL160426</strain>
    </source>
</reference>
<dbReference type="InterPro" id="IPR000595">
    <property type="entry name" value="cNMP-bd_dom"/>
</dbReference>
<dbReference type="KEGG" id="aup:AsAng_0036720"/>
<feature type="domain" description="Cyclic nucleotide-binding" evidence="1">
    <location>
        <begin position="29"/>
        <end position="115"/>
    </location>
</feature>
<keyword evidence="3" id="KW-1185">Reference proteome</keyword>
<dbReference type="Gene3D" id="2.60.120.10">
    <property type="entry name" value="Jelly Rolls"/>
    <property type="match status" value="1"/>
</dbReference>
<evidence type="ECO:0000313" key="2">
    <source>
        <dbReference type="EMBL" id="BDS12947.1"/>
    </source>
</evidence>
<dbReference type="Proteomes" id="UP001060919">
    <property type="component" value="Chromosome"/>
</dbReference>
<dbReference type="EMBL" id="AP026867">
    <property type="protein sequence ID" value="BDS12947.1"/>
    <property type="molecule type" value="Genomic_DNA"/>
</dbReference>
<evidence type="ECO:0000313" key="3">
    <source>
        <dbReference type="Proteomes" id="UP001060919"/>
    </source>
</evidence>
<organism evidence="2 3">
    <name type="scientific">Aureispira anguillae</name>
    <dbReference type="NCBI Taxonomy" id="2864201"/>
    <lineage>
        <taxon>Bacteria</taxon>
        <taxon>Pseudomonadati</taxon>
        <taxon>Bacteroidota</taxon>
        <taxon>Saprospiria</taxon>
        <taxon>Saprospirales</taxon>
        <taxon>Saprospiraceae</taxon>
        <taxon>Aureispira</taxon>
    </lineage>
</organism>
<gene>
    <name evidence="2" type="ORF">AsAng_0036720</name>
</gene>
<accession>A0A915YGW7</accession>
<dbReference type="RefSeq" id="WP_264788286.1">
    <property type="nucleotide sequence ID" value="NZ_AP026867.1"/>
</dbReference>
<dbReference type="InterPro" id="IPR014710">
    <property type="entry name" value="RmlC-like_jellyroll"/>
</dbReference>
<dbReference type="CDD" id="cd00038">
    <property type="entry name" value="CAP_ED"/>
    <property type="match status" value="1"/>
</dbReference>
<dbReference type="Pfam" id="PF00027">
    <property type="entry name" value="cNMP_binding"/>
    <property type="match status" value="1"/>
</dbReference>
<dbReference type="InterPro" id="IPR018490">
    <property type="entry name" value="cNMP-bd_dom_sf"/>
</dbReference>
<dbReference type="SUPFAM" id="SSF51206">
    <property type="entry name" value="cAMP-binding domain-like"/>
    <property type="match status" value="1"/>
</dbReference>
<dbReference type="AlphaFoldDB" id="A0A915YGW7"/>